<keyword evidence="1" id="KW-0812">Transmembrane</keyword>
<dbReference type="AlphaFoldDB" id="A0A0G0RYF0"/>
<dbReference type="Proteomes" id="UP000034489">
    <property type="component" value="Unassembled WGS sequence"/>
</dbReference>
<evidence type="ECO:0000313" key="3">
    <source>
        <dbReference type="Proteomes" id="UP000034489"/>
    </source>
</evidence>
<proteinExistence type="predicted"/>
<keyword evidence="1" id="KW-0472">Membrane</keyword>
<protein>
    <submittedName>
        <fullName evidence="2">Uncharacterized protein</fullName>
    </submittedName>
</protein>
<evidence type="ECO:0000256" key="1">
    <source>
        <dbReference type="SAM" id="Phobius"/>
    </source>
</evidence>
<accession>A0A0G0RYF0</accession>
<feature type="transmembrane region" description="Helical" evidence="1">
    <location>
        <begin position="20"/>
        <end position="45"/>
    </location>
</feature>
<comment type="caution">
    <text evidence="2">The sequence shown here is derived from an EMBL/GenBank/DDBJ whole genome shotgun (WGS) entry which is preliminary data.</text>
</comment>
<keyword evidence="1" id="KW-1133">Transmembrane helix</keyword>
<sequence>MTYLKWLWSKWLPIAQAIGNFNAQVILTIFYLVLMLPLGLIYRLFSDPLKIKPNKISQQKTNFGKWEYLKKDIETARKQY</sequence>
<gene>
    <name evidence="2" type="ORF">UT92_C0009G0003</name>
</gene>
<name>A0A0G0RYF0_9BACT</name>
<evidence type="ECO:0000313" key="2">
    <source>
        <dbReference type="EMBL" id="KKR54996.1"/>
    </source>
</evidence>
<organism evidence="2 3">
    <name type="scientific">Candidatus Curtissbacteria bacterium GW2011_GWA1_40_24</name>
    <dbReference type="NCBI Taxonomy" id="1618406"/>
    <lineage>
        <taxon>Bacteria</taxon>
        <taxon>Candidatus Curtissiibacteriota</taxon>
    </lineage>
</organism>
<dbReference type="EMBL" id="LBYQ01000009">
    <property type="protein sequence ID" value="KKR54996.1"/>
    <property type="molecule type" value="Genomic_DNA"/>
</dbReference>
<reference evidence="2 3" key="1">
    <citation type="journal article" date="2015" name="Nature">
        <title>rRNA introns, odd ribosomes, and small enigmatic genomes across a large radiation of phyla.</title>
        <authorList>
            <person name="Brown C.T."/>
            <person name="Hug L.A."/>
            <person name="Thomas B.C."/>
            <person name="Sharon I."/>
            <person name="Castelle C.J."/>
            <person name="Singh A."/>
            <person name="Wilkins M.J."/>
            <person name="Williams K.H."/>
            <person name="Banfield J.F."/>
        </authorList>
    </citation>
    <scope>NUCLEOTIDE SEQUENCE [LARGE SCALE GENOMIC DNA]</scope>
</reference>